<dbReference type="OrthoDB" id="2870483at2"/>
<evidence type="ECO:0000256" key="1">
    <source>
        <dbReference type="SAM" id="SignalP"/>
    </source>
</evidence>
<keyword evidence="4" id="KW-1185">Reference proteome</keyword>
<keyword evidence="3" id="KW-0449">Lipoprotein</keyword>
<dbReference type="Gene3D" id="2.170.130.30">
    <property type="match status" value="1"/>
</dbReference>
<dbReference type="Pfam" id="PF14478">
    <property type="entry name" value="DUF4430"/>
    <property type="match status" value="1"/>
</dbReference>
<gene>
    <name evidence="3" type="ORF">NCTC12278_01333</name>
</gene>
<feature type="chain" id="PRO_5015948451" evidence="1">
    <location>
        <begin position="22"/>
        <end position="127"/>
    </location>
</feature>
<reference evidence="3 4" key="1">
    <citation type="submission" date="2018-06" db="EMBL/GenBank/DDBJ databases">
        <authorList>
            <consortium name="Pathogen Informatics"/>
            <person name="Doyle S."/>
        </authorList>
    </citation>
    <scope>NUCLEOTIDE SEQUENCE [LARGE SCALE GENOMIC DNA]</scope>
    <source>
        <strain evidence="3 4">NCTC12278</strain>
    </source>
</reference>
<dbReference type="Proteomes" id="UP000249495">
    <property type="component" value="Chromosome 1"/>
</dbReference>
<proteinExistence type="predicted"/>
<sequence length="127" mass="14197">MKKIFSFLTLFLSFLLLTACAQSESTGSRSSKELKVQLIVTVGTNTTDEVVTFEKGDTVMDVLKANYKVKETNGFITSIDGKQQDEKAGLYWMFKVNGKLASKAANQIKAKDGDKIEFYQKVYSDED</sequence>
<dbReference type="AlphaFoldDB" id="A0A2X3W8V5"/>
<dbReference type="PROSITE" id="PS51257">
    <property type="entry name" value="PROKAR_LIPOPROTEIN"/>
    <property type="match status" value="1"/>
</dbReference>
<organism evidence="3 4">
    <name type="scientific">Streptococcus ferus</name>
    <dbReference type="NCBI Taxonomy" id="1345"/>
    <lineage>
        <taxon>Bacteria</taxon>
        <taxon>Bacillati</taxon>
        <taxon>Bacillota</taxon>
        <taxon>Bacilli</taxon>
        <taxon>Lactobacillales</taxon>
        <taxon>Streptococcaceae</taxon>
        <taxon>Streptococcus</taxon>
    </lineage>
</organism>
<protein>
    <submittedName>
        <fullName evidence="3">Putative lipoprotein</fullName>
    </submittedName>
</protein>
<dbReference type="InterPro" id="IPR027954">
    <property type="entry name" value="Transcobalamin-like_C"/>
</dbReference>
<feature type="signal peptide" evidence="1">
    <location>
        <begin position="1"/>
        <end position="21"/>
    </location>
</feature>
<dbReference type="STRING" id="1123303.GCA_000372425_00852"/>
<name>A0A2X3W8V5_9STRE</name>
<feature type="domain" description="Transcobalamin-like C-terminal" evidence="2">
    <location>
        <begin position="56"/>
        <end position="120"/>
    </location>
</feature>
<dbReference type="RefSeq" id="WP_018030182.1">
    <property type="nucleotide sequence ID" value="NZ_CAMCCF010000002.1"/>
</dbReference>
<dbReference type="EMBL" id="LS483343">
    <property type="protein sequence ID" value="SQF40756.1"/>
    <property type="molecule type" value="Genomic_DNA"/>
</dbReference>
<evidence type="ECO:0000313" key="4">
    <source>
        <dbReference type="Proteomes" id="UP000249495"/>
    </source>
</evidence>
<evidence type="ECO:0000259" key="2">
    <source>
        <dbReference type="Pfam" id="PF14478"/>
    </source>
</evidence>
<accession>A0A2X3W8V5</accession>
<dbReference type="KEGG" id="sfer:NCTC12278_01333"/>
<evidence type="ECO:0000313" key="3">
    <source>
        <dbReference type="EMBL" id="SQF40756.1"/>
    </source>
</evidence>
<keyword evidence="1" id="KW-0732">Signal</keyword>